<comment type="subcellular location">
    <subcellularLocation>
        <location evidence="1">Cytoplasm</location>
    </subcellularLocation>
    <subcellularLocation>
        <location evidence="2">Nucleus</location>
        <location evidence="2">Nucleolus</location>
    </subcellularLocation>
</comment>
<dbReference type="CDD" id="cd05790">
    <property type="entry name" value="S1_Rrp40"/>
    <property type="match status" value="1"/>
</dbReference>
<keyword evidence="4" id="KW-0963">Cytoplasm</keyword>
<keyword evidence="6" id="KW-0271">Exosome</keyword>
<dbReference type="InterPro" id="IPR049469">
    <property type="entry name" value="RRP40_KH-I"/>
</dbReference>
<dbReference type="FunFam" id="3.30.1370.10:FF:000038">
    <property type="entry name" value="exosome complex component RRP40"/>
    <property type="match status" value="1"/>
</dbReference>
<evidence type="ECO:0000256" key="7">
    <source>
        <dbReference type="ARBA" id="ARBA00022884"/>
    </source>
</evidence>
<evidence type="ECO:0000256" key="5">
    <source>
        <dbReference type="ARBA" id="ARBA00022552"/>
    </source>
</evidence>
<evidence type="ECO:0000256" key="8">
    <source>
        <dbReference type="ARBA" id="ARBA00023242"/>
    </source>
</evidence>
<dbReference type="Pfam" id="PF21262">
    <property type="entry name" value="RRP40_S1"/>
    <property type="match status" value="1"/>
</dbReference>
<evidence type="ECO:0000259" key="12">
    <source>
        <dbReference type="Pfam" id="PF18311"/>
    </source>
</evidence>
<dbReference type="GO" id="GO:0000176">
    <property type="term" value="C:nuclear exosome (RNase complex)"/>
    <property type="evidence" value="ECO:0007669"/>
    <property type="project" value="TreeGrafter"/>
</dbReference>
<dbReference type="SUPFAM" id="SSF110324">
    <property type="entry name" value="Ribosomal L27 protein-like"/>
    <property type="match status" value="1"/>
</dbReference>
<comment type="caution">
    <text evidence="13">The sequence shown here is derived from an EMBL/GenBank/DDBJ whole genome shotgun (WGS) entry which is preliminary data.</text>
</comment>
<dbReference type="GO" id="GO:0071051">
    <property type="term" value="P:poly(A)-dependent snoRNA 3'-end processing"/>
    <property type="evidence" value="ECO:0007669"/>
    <property type="project" value="TreeGrafter"/>
</dbReference>
<dbReference type="EMBL" id="JARGDH010000003">
    <property type="protein sequence ID" value="KAL0272414.1"/>
    <property type="molecule type" value="Genomic_DNA"/>
</dbReference>
<organism evidence="13">
    <name type="scientific">Menopon gallinae</name>
    <name type="common">poultry shaft louse</name>
    <dbReference type="NCBI Taxonomy" id="328185"/>
    <lineage>
        <taxon>Eukaryota</taxon>
        <taxon>Metazoa</taxon>
        <taxon>Ecdysozoa</taxon>
        <taxon>Arthropoda</taxon>
        <taxon>Hexapoda</taxon>
        <taxon>Insecta</taxon>
        <taxon>Pterygota</taxon>
        <taxon>Neoptera</taxon>
        <taxon>Paraneoptera</taxon>
        <taxon>Psocodea</taxon>
        <taxon>Troctomorpha</taxon>
        <taxon>Phthiraptera</taxon>
        <taxon>Amblycera</taxon>
        <taxon>Menoponidae</taxon>
        <taxon>Menopon</taxon>
    </lineage>
</organism>
<evidence type="ECO:0000256" key="3">
    <source>
        <dbReference type="ARBA" id="ARBA00007841"/>
    </source>
</evidence>
<dbReference type="GO" id="GO:0010468">
    <property type="term" value="P:regulation of gene expression"/>
    <property type="evidence" value="ECO:0007669"/>
    <property type="project" value="UniProtKB-ARBA"/>
</dbReference>
<dbReference type="InterPro" id="IPR041054">
    <property type="entry name" value="Rrp40_N_euk"/>
</dbReference>
<evidence type="ECO:0000256" key="6">
    <source>
        <dbReference type="ARBA" id="ARBA00022835"/>
    </source>
</evidence>
<dbReference type="InterPro" id="IPR026699">
    <property type="entry name" value="Exosome_RNA_bind1/RRP40/RRP4"/>
</dbReference>
<reference evidence="13" key="1">
    <citation type="journal article" date="2024" name="Gigascience">
        <title>Chromosome-level genome of the poultry shaft louse Menopon gallinae provides insight into the host-switching and adaptive evolution of parasitic lice.</title>
        <authorList>
            <person name="Xu Y."/>
            <person name="Ma L."/>
            <person name="Liu S."/>
            <person name="Liang Y."/>
            <person name="Liu Q."/>
            <person name="He Z."/>
            <person name="Tian L."/>
            <person name="Duan Y."/>
            <person name="Cai W."/>
            <person name="Li H."/>
            <person name="Song F."/>
        </authorList>
    </citation>
    <scope>NUCLEOTIDE SEQUENCE</scope>
    <source>
        <strain evidence="13">Cailab_2023a</strain>
    </source>
</reference>
<feature type="domain" description="Exosome complex exonuclease Rrp40 N-terminal" evidence="12">
    <location>
        <begin position="26"/>
        <end position="63"/>
    </location>
</feature>
<dbReference type="SUPFAM" id="SSF54791">
    <property type="entry name" value="Eukaryotic type KH-domain (KH-domain type I)"/>
    <property type="match status" value="1"/>
</dbReference>
<keyword evidence="5" id="KW-0698">rRNA processing</keyword>
<evidence type="ECO:0000256" key="9">
    <source>
        <dbReference type="ARBA" id="ARBA00030615"/>
    </source>
</evidence>
<dbReference type="CDD" id="cd22526">
    <property type="entry name" value="KH-I_Rrp40"/>
    <property type="match status" value="1"/>
</dbReference>
<evidence type="ECO:0000259" key="11">
    <source>
        <dbReference type="Pfam" id="PF15985"/>
    </source>
</evidence>
<dbReference type="GO" id="GO:0071038">
    <property type="term" value="P:TRAMP-dependent tRNA surveillance pathway"/>
    <property type="evidence" value="ECO:0007669"/>
    <property type="project" value="TreeGrafter"/>
</dbReference>
<dbReference type="Gene3D" id="3.30.1370.10">
    <property type="entry name" value="K Homology domain, type 1"/>
    <property type="match status" value="1"/>
</dbReference>
<dbReference type="PANTHER" id="PTHR21321:SF1">
    <property type="entry name" value="EXOSOME COMPLEX COMPONENT RRP40"/>
    <property type="match status" value="1"/>
</dbReference>
<dbReference type="InterPro" id="IPR036612">
    <property type="entry name" value="KH_dom_type_1_sf"/>
</dbReference>
<keyword evidence="7" id="KW-0694">RNA-binding</keyword>
<dbReference type="GO" id="GO:0005730">
    <property type="term" value="C:nucleolus"/>
    <property type="evidence" value="ECO:0007669"/>
    <property type="project" value="UniProtKB-SubCell"/>
</dbReference>
<dbReference type="GO" id="GO:0071035">
    <property type="term" value="P:nuclear polyadenylation-dependent rRNA catabolic process"/>
    <property type="evidence" value="ECO:0007669"/>
    <property type="project" value="TreeGrafter"/>
</dbReference>
<keyword evidence="8" id="KW-0539">Nucleus</keyword>
<evidence type="ECO:0000256" key="2">
    <source>
        <dbReference type="ARBA" id="ARBA00004604"/>
    </source>
</evidence>
<dbReference type="Gene3D" id="2.40.50.140">
    <property type="entry name" value="Nucleic acid-binding proteins"/>
    <property type="match status" value="1"/>
</dbReference>
<protein>
    <recommendedName>
        <fullName evidence="10">Exosome complex component RRP40</fullName>
    </recommendedName>
    <alternativeName>
        <fullName evidence="9">Ribosomal RNA-processing protein 40</fullName>
    </alternativeName>
</protein>
<feature type="domain" description="K Homology" evidence="11">
    <location>
        <begin position="152"/>
        <end position="201"/>
    </location>
</feature>
<dbReference type="InterPro" id="IPR037319">
    <property type="entry name" value="Rrp40_S1"/>
</dbReference>
<dbReference type="GO" id="GO:0000467">
    <property type="term" value="P:exonucleolytic trimming to generate mature 3'-end of 5.8S rRNA from tricistronic rRNA transcript (SSU-rRNA, 5.8S rRNA, LSU-rRNA)"/>
    <property type="evidence" value="ECO:0007669"/>
    <property type="project" value="TreeGrafter"/>
</dbReference>
<dbReference type="InterPro" id="IPR004088">
    <property type="entry name" value="KH_dom_type_1"/>
</dbReference>
<dbReference type="FunFam" id="2.40.50.140:FF:000112">
    <property type="entry name" value="Exosome complex component RRP40"/>
    <property type="match status" value="1"/>
</dbReference>
<accession>A0AAW2HR37</accession>
<evidence type="ECO:0000313" key="13">
    <source>
        <dbReference type="EMBL" id="KAL0272414.1"/>
    </source>
</evidence>
<sequence length="237" mass="26007">MTSLVDTVVLPGDVILNINSDVKSKVIIGPGLRVFSDKVVAAKCGILNKKEPNTYWIDSREKRYVPVRGETVLGVVTSKTGDTFKVDICSSEQAQLSYLAFEGATKKNRPMINVGDIVYAKLVVANRDMEPELVCVDSHGKKGKLGVLPPEGFMFNTSINLVRKILHPKCPLLDTFQRVLQLPFEVAIGMNGNIWVRARNVNETIAVANVILASEYKTADEIKDLCENIGDILAGFS</sequence>
<dbReference type="GO" id="GO:0000177">
    <property type="term" value="C:cytoplasmic exosome (RNase complex)"/>
    <property type="evidence" value="ECO:0007669"/>
    <property type="project" value="TreeGrafter"/>
</dbReference>
<dbReference type="Pfam" id="PF18311">
    <property type="entry name" value="Rrp40_N"/>
    <property type="match status" value="1"/>
</dbReference>
<comment type="similarity">
    <text evidence="3">Belongs to the RRP40 family.</text>
</comment>
<gene>
    <name evidence="13" type="ORF">PYX00_005390</name>
</gene>
<dbReference type="GO" id="GO:0003723">
    <property type="term" value="F:RNA binding"/>
    <property type="evidence" value="ECO:0007669"/>
    <property type="project" value="UniProtKB-KW"/>
</dbReference>
<dbReference type="GO" id="GO:0034475">
    <property type="term" value="P:U4 snRNA 3'-end processing"/>
    <property type="evidence" value="ECO:0007669"/>
    <property type="project" value="TreeGrafter"/>
</dbReference>
<evidence type="ECO:0000256" key="1">
    <source>
        <dbReference type="ARBA" id="ARBA00004496"/>
    </source>
</evidence>
<dbReference type="InterPro" id="IPR012340">
    <property type="entry name" value="NA-bd_OB-fold"/>
</dbReference>
<evidence type="ECO:0000256" key="4">
    <source>
        <dbReference type="ARBA" id="ARBA00022490"/>
    </source>
</evidence>
<dbReference type="PANTHER" id="PTHR21321">
    <property type="entry name" value="PNAS-3 RELATED"/>
    <property type="match status" value="1"/>
</dbReference>
<proteinExistence type="inferred from homology"/>
<dbReference type="Pfam" id="PF15985">
    <property type="entry name" value="KH_6"/>
    <property type="match status" value="1"/>
</dbReference>
<dbReference type="AlphaFoldDB" id="A0AAW2HR37"/>
<dbReference type="SUPFAM" id="SSF50249">
    <property type="entry name" value="Nucleic acid-binding proteins"/>
    <property type="match status" value="1"/>
</dbReference>
<dbReference type="GO" id="GO:0071034">
    <property type="term" value="P:CUT catabolic process"/>
    <property type="evidence" value="ECO:0007669"/>
    <property type="project" value="TreeGrafter"/>
</dbReference>
<name>A0AAW2HR37_9NEOP</name>
<dbReference type="Gene3D" id="2.40.50.100">
    <property type="match status" value="1"/>
</dbReference>
<evidence type="ECO:0000256" key="10">
    <source>
        <dbReference type="ARBA" id="ARBA00069899"/>
    </source>
</evidence>